<evidence type="ECO:0000256" key="2">
    <source>
        <dbReference type="ARBA" id="ARBA00022679"/>
    </source>
</evidence>
<dbReference type="InterPro" id="IPR018197">
    <property type="entry name" value="Glycerate_kinase_RE-like"/>
</dbReference>
<dbReference type="NCBIfam" id="TIGR00045">
    <property type="entry name" value="glycerate kinase"/>
    <property type="match status" value="1"/>
</dbReference>
<dbReference type="Pfam" id="PF02595">
    <property type="entry name" value="Gly_kinase"/>
    <property type="match status" value="1"/>
</dbReference>
<gene>
    <name evidence="5" type="ORF">GXP70_17010</name>
</gene>
<keyword evidence="2 4" id="KW-0808">Transferase</keyword>
<dbReference type="GO" id="GO:0008887">
    <property type="term" value="F:glycerate kinase activity"/>
    <property type="evidence" value="ECO:0007669"/>
    <property type="project" value="UniProtKB-UniRule"/>
</dbReference>
<evidence type="ECO:0000256" key="1">
    <source>
        <dbReference type="ARBA" id="ARBA00006284"/>
    </source>
</evidence>
<dbReference type="AlphaFoldDB" id="A0A6C0G6P1"/>
<dbReference type="Gene3D" id="3.90.1510.10">
    <property type="entry name" value="Glycerate kinase, domain 2"/>
    <property type="match status" value="1"/>
</dbReference>
<dbReference type="SUPFAM" id="SSF110738">
    <property type="entry name" value="Glycerate kinase I"/>
    <property type="match status" value="1"/>
</dbReference>
<dbReference type="PIRSF" id="PIRSF006078">
    <property type="entry name" value="GlxK"/>
    <property type="match status" value="1"/>
</dbReference>
<proteinExistence type="inferred from homology"/>
<dbReference type="InterPro" id="IPR018193">
    <property type="entry name" value="Glyc_kinase_flavodox-like_fold"/>
</dbReference>
<protein>
    <submittedName>
        <fullName evidence="5">Glycerate kinase</fullName>
    </submittedName>
</protein>
<dbReference type="Proteomes" id="UP000476064">
    <property type="component" value="Chromosome"/>
</dbReference>
<dbReference type="PANTHER" id="PTHR21599">
    <property type="entry name" value="GLYCERATE KINASE"/>
    <property type="match status" value="1"/>
</dbReference>
<comment type="similarity">
    <text evidence="1 4">Belongs to the glycerate kinase type-1 family.</text>
</comment>
<organism evidence="5 6">
    <name type="scientific">Paenibacillus lycopersici</name>
    <dbReference type="NCBI Taxonomy" id="2704462"/>
    <lineage>
        <taxon>Bacteria</taxon>
        <taxon>Bacillati</taxon>
        <taxon>Bacillota</taxon>
        <taxon>Bacilli</taxon>
        <taxon>Bacillales</taxon>
        <taxon>Paenibacillaceae</taxon>
        <taxon>Paenibacillus</taxon>
    </lineage>
</organism>
<dbReference type="PANTHER" id="PTHR21599:SF0">
    <property type="entry name" value="GLYCERATE KINASE"/>
    <property type="match status" value="1"/>
</dbReference>
<evidence type="ECO:0000256" key="3">
    <source>
        <dbReference type="ARBA" id="ARBA00022777"/>
    </source>
</evidence>
<reference evidence="5 6" key="1">
    <citation type="submission" date="2020-01" db="EMBL/GenBank/DDBJ databases">
        <title>Paenibacillus sp. nov., isolated from tomato rhizosphere.</title>
        <authorList>
            <person name="Weon H.-Y."/>
            <person name="Lee S.A."/>
        </authorList>
    </citation>
    <scope>NUCLEOTIDE SEQUENCE [LARGE SCALE GENOMIC DNA]</scope>
    <source>
        <strain evidence="5 6">12200R-189</strain>
    </source>
</reference>
<dbReference type="InterPro" id="IPR036129">
    <property type="entry name" value="Glycerate_kinase_sf"/>
</dbReference>
<name>A0A6C0G6P1_9BACL</name>
<evidence type="ECO:0000313" key="5">
    <source>
        <dbReference type="EMBL" id="QHT61495.1"/>
    </source>
</evidence>
<keyword evidence="6" id="KW-1185">Reference proteome</keyword>
<dbReference type="EMBL" id="CP048209">
    <property type="protein sequence ID" value="QHT61495.1"/>
    <property type="molecule type" value="Genomic_DNA"/>
</dbReference>
<dbReference type="KEGG" id="plyc:GXP70_17010"/>
<keyword evidence="3 4" id="KW-0418">Kinase</keyword>
<evidence type="ECO:0000256" key="4">
    <source>
        <dbReference type="PIRNR" id="PIRNR006078"/>
    </source>
</evidence>
<dbReference type="GO" id="GO:0031388">
    <property type="term" value="P:organic acid phosphorylation"/>
    <property type="evidence" value="ECO:0007669"/>
    <property type="project" value="UniProtKB-UniRule"/>
</dbReference>
<evidence type="ECO:0000313" key="6">
    <source>
        <dbReference type="Proteomes" id="UP000476064"/>
    </source>
</evidence>
<dbReference type="InterPro" id="IPR004381">
    <property type="entry name" value="Glycerate_kinase"/>
</dbReference>
<sequence length="380" mass="38723">MKVVLAPDSFKESMSAYRAAAVMREAIQGVAGGSETEIVELPVADGGEGTLDVLIGAMRGRLIDVEVTDPLGGKAAAHYGLSGDGGTAVVEMAQASGLQLVPPEARNPLLTTTYGTGELIGHALSHGTVRRMIITIGGSATNDCGAGMLQALGARLLDAGGREIGRGGGELPCVAAIDLSGLDKRLREVRIAVACDVTNPLVGPRGASQVFGPQKGASPQMAMALDAALSHFADRIAEASGLRLHDVPGAGAAGGLGAALMLCGGKLEPGIELVLDAVDFDAHLEGADYVLTGEGRIDGQTPNGKVIAGIVKRARKAGVPVLAFAGSLQPGYESLYEAGLQAAFGITTRPMPLEDALKQGEQSLHQAVANVMRLVAGTKR</sequence>
<dbReference type="RefSeq" id="WP_162357934.1">
    <property type="nucleotide sequence ID" value="NZ_CP048209.1"/>
</dbReference>
<dbReference type="Gene3D" id="3.40.50.10350">
    <property type="entry name" value="Glycerate kinase, domain 1"/>
    <property type="match status" value="1"/>
</dbReference>
<accession>A0A6C0G6P1</accession>